<dbReference type="Proteomes" id="UP000266841">
    <property type="component" value="Unassembled WGS sequence"/>
</dbReference>
<reference evidence="1 2" key="1">
    <citation type="journal article" date="2012" name="Genome Biol.">
        <title>Genome and low-iron response of an oceanic diatom adapted to chronic iron limitation.</title>
        <authorList>
            <person name="Lommer M."/>
            <person name="Specht M."/>
            <person name="Roy A.S."/>
            <person name="Kraemer L."/>
            <person name="Andreson R."/>
            <person name="Gutowska M.A."/>
            <person name="Wolf J."/>
            <person name="Bergner S.V."/>
            <person name="Schilhabel M.B."/>
            <person name="Klostermeier U.C."/>
            <person name="Beiko R.G."/>
            <person name="Rosenstiel P."/>
            <person name="Hippler M."/>
            <person name="Laroche J."/>
        </authorList>
    </citation>
    <scope>NUCLEOTIDE SEQUENCE [LARGE SCALE GENOMIC DNA]</scope>
    <source>
        <strain evidence="1 2">CCMP1005</strain>
    </source>
</reference>
<protein>
    <submittedName>
        <fullName evidence="1">Uncharacterized protein</fullName>
    </submittedName>
</protein>
<proteinExistence type="predicted"/>
<name>K0T0Z0_THAOC</name>
<feature type="non-terminal residue" evidence="1">
    <location>
        <position position="1"/>
    </location>
</feature>
<dbReference type="EMBL" id="AGNL01006083">
    <property type="protein sequence ID" value="EJK72283.1"/>
    <property type="molecule type" value="Genomic_DNA"/>
</dbReference>
<dbReference type="OMA" id="SKCAYTS"/>
<dbReference type="OrthoDB" id="5945029at2759"/>
<sequence>WPTLLSDVTAIQLPIDFTGMRAPELSSALCPPANMVVSKLPNFMTSYIGNPAERAGYDNICLLEKDCEDYCEPEPLCYWQHEWDCKAAKDEQWYGNFTELVSPLETFPKKFCICKVLDECCADLCDLAEQEFMALLLNLASGQLSPDCGVRECDDCLHNITSVVSIVDELLAPSSRSDYDCSKALQYLTGINLDEILCDSVTVTLPVPCSQTDECLFNKGTCVSADACIPSETVICEDHYCGSGDGSDCTCEMKRPCPQTKKCEAEGGRCIKNCLPTADGSVKCVDLCSEDGSDGCMCEIKTKPCKQTTLCEEKRGRCVKKEDCLPPFSCLPQLCDLNDGCVCKVRPPSPCIDHGCQVKGGECVRERDCVPIPGVRKCVPDLCTNEEDPDSCTCKIEEKCNEVDPDCEAFGGSCTRYDQCDQTDPSVVCNPGLCGSSDICVCKHPAVKPSLCKDVNNQCAQNKGECVKKCVEIPGIQRCISEFCDNDLDPDLCACKINKCTDDGSCANKGGECKVSEECDSLNNVCDPDLCGFGDSCVCEYPLEG</sequence>
<comment type="caution">
    <text evidence="1">The sequence shown here is derived from an EMBL/GenBank/DDBJ whole genome shotgun (WGS) entry which is preliminary data.</text>
</comment>
<evidence type="ECO:0000313" key="2">
    <source>
        <dbReference type="Proteomes" id="UP000266841"/>
    </source>
</evidence>
<organism evidence="1 2">
    <name type="scientific">Thalassiosira oceanica</name>
    <name type="common">Marine diatom</name>
    <dbReference type="NCBI Taxonomy" id="159749"/>
    <lineage>
        <taxon>Eukaryota</taxon>
        <taxon>Sar</taxon>
        <taxon>Stramenopiles</taxon>
        <taxon>Ochrophyta</taxon>
        <taxon>Bacillariophyta</taxon>
        <taxon>Coscinodiscophyceae</taxon>
        <taxon>Thalassiosirophycidae</taxon>
        <taxon>Thalassiosirales</taxon>
        <taxon>Thalassiosiraceae</taxon>
        <taxon>Thalassiosira</taxon>
    </lineage>
</organism>
<accession>K0T0Z0</accession>
<keyword evidence="2" id="KW-1185">Reference proteome</keyword>
<gene>
    <name evidence="1" type="ORF">THAOC_06196</name>
</gene>
<evidence type="ECO:0000313" key="1">
    <source>
        <dbReference type="EMBL" id="EJK72283.1"/>
    </source>
</evidence>
<dbReference type="AlphaFoldDB" id="K0T0Z0"/>